<keyword evidence="3" id="KW-1185">Reference proteome</keyword>
<comment type="caution">
    <text evidence="2">The sequence shown here is derived from an EMBL/GenBank/DDBJ whole genome shotgun (WGS) entry which is preliminary data.</text>
</comment>
<reference evidence="2" key="1">
    <citation type="journal article" date="2019" name="bioRxiv">
        <title>The Genome of the Zebra Mussel, Dreissena polymorpha: A Resource for Invasive Species Research.</title>
        <authorList>
            <person name="McCartney M.A."/>
            <person name="Auch B."/>
            <person name="Kono T."/>
            <person name="Mallez S."/>
            <person name="Zhang Y."/>
            <person name="Obille A."/>
            <person name="Becker A."/>
            <person name="Abrahante J.E."/>
            <person name="Garbe J."/>
            <person name="Badalamenti J.P."/>
            <person name="Herman A."/>
            <person name="Mangelson H."/>
            <person name="Liachko I."/>
            <person name="Sullivan S."/>
            <person name="Sone E.D."/>
            <person name="Koren S."/>
            <person name="Silverstein K.A.T."/>
            <person name="Beckman K.B."/>
            <person name="Gohl D.M."/>
        </authorList>
    </citation>
    <scope>NUCLEOTIDE SEQUENCE</scope>
    <source>
        <strain evidence="2">Duluth1</strain>
        <tissue evidence="2">Whole animal</tissue>
    </source>
</reference>
<keyword evidence="1" id="KW-1133">Transmembrane helix</keyword>
<protein>
    <submittedName>
        <fullName evidence="2">Uncharacterized protein</fullName>
    </submittedName>
</protein>
<evidence type="ECO:0000313" key="2">
    <source>
        <dbReference type="EMBL" id="KAH3869422.1"/>
    </source>
</evidence>
<keyword evidence="1" id="KW-0812">Transmembrane</keyword>
<dbReference type="EMBL" id="JAIWYP010000002">
    <property type="protein sequence ID" value="KAH3869422.1"/>
    <property type="molecule type" value="Genomic_DNA"/>
</dbReference>
<keyword evidence="1" id="KW-0472">Membrane</keyword>
<proteinExistence type="predicted"/>
<dbReference type="AlphaFoldDB" id="A0A9D4M215"/>
<feature type="transmembrane region" description="Helical" evidence="1">
    <location>
        <begin position="125"/>
        <end position="147"/>
    </location>
</feature>
<name>A0A9D4M215_DREPO</name>
<dbReference type="Proteomes" id="UP000828390">
    <property type="component" value="Unassembled WGS sequence"/>
</dbReference>
<accession>A0A9D4M215</accession>
<gene>
    <name evidence="2" type="ORF">DPMN_032587</name>
</gene>
<dbReference type="InterPro" id="IPR013783">
    <property type="entry name" value="Ig-like_fold"/>
</dbReference>
<evidence type="ECO:0000313" key="3">
    <source>
        <dbReference type="Proteomes" id="UP000828390"/>
    </source>
</evidence>
<reference evidence="2" key="2">
    <citation type="submission" date="2020-11" db="EMBL/GenBank/DDBJ databases">
        <authorList>
            <person name="McCartney M.A."/>
            <person name="Auch B."/>
            <person name="Kono T."/>
            <person name="Mallez S."/>
            <person name="Becker A."/>
            <person name="Gohl D.M."/>
            <person name="Silverstein K.A.T."/>
            <person name="Koren S."/>
            <person name="Bechman K.B."/>
            <person name="Herman A."/>
            <person name="Abrahante J.E."/>
            <person name="Garbe J."/>
        </authorList>
    </citation>
    <scope>NUCLEOTIDE SEQUENCE</scope>
    <source>
        <strain evidence="2">Duluth1</strain>
        <tissue evidence="2">Whole animal</tissue>
    </source>
</reference>
<organism evidence="2 3">
    <name type="scientific">Dreissena polymorpha</name>
    <name type="common">Zebra mussel</name>
    <name type="synonym">Mytilus polymorpha</name>
    <dbReference type="NCBI Taxonomy" id="45954"/>
    <lineage>
        <taxon>Eukaryota</taxon>
        <taxon>Metazoa</taxon>
        <taxon>Spiralia</taxon>
        <taxon>Lophotrochozoa</taxon>
        <taxon>Mollusca</taxon>
        <taxon>Bivalvia</taxon>
        <taxon>Autobranchia</taxon>
        <taxon>Heteroconchia</taxon>
        <taxon>Euheterodonta</taxon>
        <taxon>Imparidentia</taxon>
        <taxon>Neoheterodontei</taxon>
        <taxon>Myida</taxon>
        <taxon>Dreissenoidea</taxon>
        <taxon>Dreissenidae</taxon>
        <taxon>Dreissena</taxon>
    </lineage>
</organism>
<dbReference type="Gene3D" id="2.60.40.10">
    <property type="entry name" value="Immunoglobulins"/>
    <property type="match status" value="1"/>
</dbReference>
<evidence type="ECO:0000256" key="1">
    <source>
        <dbReference type="SAM" id="Phobius"/>
    </source>
</evidence>
<sequence length="221" mass="25033">MVNAGSNFAFGEDVPVTCHNDVNGIVIQFAFVNSTDYENIAECQFDVEPQLMSSRLKEQYTVTQSCVLNIRQFDELDCGTYRCAVLFNKTQSVSQEVLCTNGSAHVAPALNNDEEHTKTEVKDCIIISISLGSVLFFTWVGVCVWIIRMKCKNKGDSSDTVTPEELMRLDEKDTSYQDTTPKTKYPDIRRELSFKPEKGSVEKLKKKYCLKNNFEDNETTC</sequence>